<gene>
    <name evidence="1" type="ORF">I79_016032</name>
</gene>
<accession>G3HYA8</accession>
<reference evidence="2" key="1">
    <citation type="journal article" date="2011" name="Nat. Biotechnol.">
        <title>The genomic sequence of the Chinese hamster ovary (CHO)-K1 cell line.</title>
        <authorList>
            <person name="Xu X."/>
            <person name="Nagarajan H."/>
            <person name="Lewis N.E."/>
            <person name="Pan S."/>
            <person name="Cai Z."/>
            <person name="Liu X."/>
            <person name="Chen W."/>
            <person name="Xie M."/>
            <person name="Wang W."/>
            <person name="Hammond S."/>
            <person name="Andersen M.R."/>
            <person name="Neff N."/>
            <person name="Passarelli B."/>
            <person name="Koh W."/>
            <person name="Fan H.C."/>
            <person name="Wang J."/>
            <person name="Gui Y."/>
            <person name="Lee K.H."/>
            <person name="Betenbaugh M.J."/>
            <person name="Quake S.R."/>
            <person name="Famili I."/>
            <person name="Palsson B.O."/>
            <person name="Wang J."/>
        </authorList>
    </citation>
    <scope>NUCLEOTIDE SEQUENCE [LARGE SCALE GENOMIC DNA]</scope>
    <source>
        <strain evidence="2">CHO K1 cell line</strain>
    </source>
</reference>
<sequence>MQNYILSKKPVPSRIHYLHTYVTTFISNLVSEEKIHRICSFKLLRILQKD</sequence>
<dbReference type="EMBL" id="JH000917">
    <property type="protein sequence ID" value="EGW09979.1"/>
    <property type="molecule type" value="Genomic_DNA"/>
</dbReference>
<dbReference type="InParanoid" id="G3HYA8"/>
<proteinExistence type="predicted"/>
<evidence type="ECO:0000313" key="2">
    <source>
        <dbReference type="Proteomes" id="UP000001075"/>
    </source>
</evidence>
<evidence type="ECO:0000313" key="1">
    <source>
        <dbReference type="EMBL" id="EGW09979.1"/>
    </source>
</evidence>
<protein>
    <submittedName>
        <fullName evidence="1">Uncharacterized protein</fullName>
    </submittedName>
</protein>
<dbReference type="AlphaFoldDB" id="G3HYA8"/>
<organism evidence="1 2">
    <name type="scientific">Cricetulus griseus</name>
    <name type="common">Chinese hamster</name>
    <name type="synonym">Cricetulus barabensis griseus</name>
    <dbReference type="NCBI Taxonomy" id="10029"/>
    <lineage>
        <taxon>Eukaryota</taxon>
        <taxon>Metazoa</taxon>
        <taxon>Chordata</taxon>
        <taxon>Craniata</taxon>
        <taxon>Vertebrata</taxon>
        <taxon>Euteleostomi</taxon>
        <taxon>Mammalia</taxon>
        <taxon>Eutheria</taxon>
        <taxon>Euarchontoglires</taxon>
        <taxon>Glires</taxon>
        <taxon>Rodentia</taxon>
        <taxon>Myomorpha</taxon>
        <taxon>Muroidea</taxon>
        <taxon>Cricetidae</taxon>
        <taxon>Cricetinae</taxon>
        <taxon>Cricetulus</taxon>
    </lineage>
</organism>
<name>G3HYA8_CRIGR</name>
<dbReference type="Proteomes" id="UP000001075">
    <property type="component" value="Unassembled WGS sequence"/>
</dbReference>